<evidence type="ECO:0000313" key="2">
    <source>
        <dbReference type="Proteomes" id="UP001177021"/>
    </source>
</evidence>
<proteinExistence type="predicted"/>
<reference evidence="1" key="1">
    <citation type="submission" date="2023-10" db="EMBL/GenBank/DDBJ databases">
        <authorList>
            <person name="Rodriguez Cubillos JULIANA M."/>
            <person name="De Vega J."/>
        </authorList>
    </citation>
    <scope>NUCLEOTIDE SEQUENCE</scope>
</reference>
<gene>
    <name evidence="1" type="ORF">MILVUS5_LOCUS9560</name>
</gene>
<name>A0ACB0J7V6_TRIPR</name>
<dbReference type="EMBL" id="CASHSV030000024">
    <property type="protein sequence ID" value="CAJ2639557.1"/>
    <property type="molecule type" value="Genomic_DNA"/>
</dbReference>
<protein>
    <submittedName>
        <fullName evidence="1">Uncharacterized protein</fullName>
    </submittedName>
</protein>
<dbReference type="Proteomes" id="UP001177021">
    <property type="component" value="Unassembled WGS sequence"/>
</dbReference>
<comment type="caution">
    <text evidence="1">The sequence shown here is derived from an EMBL/GenBank/DDBJ whole genome shotgun (WGS) entry which is preliminary data.</text>
</comment>
<keyword evidence="2" id="KW-1185">Reference proteome</keyword>
<sequence length="90" mass="10098">MYRQAATPMVVRLETRERLGSQIHTDYSFGFPVDLGASWLHGVSKENPLASVIGRLGLPLYRTSGDNSVLYDYDLESYALFDMDGNQVPQ</sequence>
<organism evidence="1 2">
    <name type="scientific">Trifolium pratense</name>
    <name type="common">Red clover</name>
    <dbReference type="NCBI Taxonomy" id="57577"/>
    <lineage>
        <taxon>Eukaryota</taxon>
        <taxon>Viridiplantae</taxon>
        <taxon>Streptophyta</taxon>
        <taxon>Embryophyta</taxon>
        <taxon>Tracheophyta</taxon>
        <taxon>Spermatophyta</taxon>
        <taxon>Magnoliopsida</taxon>
        <taxon>eudicotyledons</taxon>
        <taxon>Gunneridae</taxon>
        <taxon>Pentapetalae</taxon>
        <taxon>rosids</taxon>
        <taxon>fabids</taxon>
        <taxon>Fabales</taxon>
        <taxon>Fabaceae</taxon>
        <taxon>Papilionoideae</taxon>
        <taxon>50 kb inversion clade</taxon>
        <taxon>NPAAA clade</taxon>
        <taxon>Hologalegina</taxon>
        <taxon>IRL clade</taxon>
        <taxon>Trifolieae</taxon>
        <taxon>Trifolium</taxon>
    </lineage>
</organism>
<accession>A0ACB0J7V6</accession>
<evidence type="ECO:0000313" key="1">
    <source>
        <dbReference type="EMBL" id="CAJ2639557.1"/>
    </source>
</evidence>